<keyword evidence="1 4" id="KW-0808">Transferase</keyword>
<dbReference type="InterPro" id="IPR016181">
    <property type="entry name" value="Acyl_CoA_acyltransferase"/>
</dbReference>
<proteinExistence type="predicted"/>
<dbReference type="PROSITE" id="PS51186">
    <property type="entry name" value="GNAT"/>
    <property type="match status" value="1"/>
</dbReference>
<name>D4DWG4_SEROD</name>
<dbReference type="GO" id="GO:0016747">
    <property type="term" value="F:acyltransferase activity, transferring groups other than amino-acyl groups"/>
    <property type="evidence" value="ECO:0007669"/>
    <property type="project" value="InterPro"/>
</dbReference>
<evidence type="ECO:0000313" key="5">
    <source>
        <dbReference type="Proteomes" id="UP000005723"/>
    </source>
</evidence>
<reference evidence="4 5" key="1">
    <citation type="submission" date="2010-01" db="EMBL/GenBank/DDBJ databases">
        <authorList>
            <person name="Muzny D."/>
            <person name="Qin X."/>
            <person name="Deng J."/>
            <person name="Jiang H."/>
            <person name="Liu Y."/>
            <person name="Qu J."/>
            <person name="Song X.-Z."/>
            <person name="Zhang L."/>
            <person name="Thornton R."/>
            <person name="Coyle M."/>
            <person name="Francisco L."/>
            <person name="Jackson L."/>
            <person name="Javaid M."/>
            <person name="Korchina V."/>
            <person name="Kovar C."/>
            <person name="Mata R."/>
            <person name="Mathew T."/>
            <person name="Ngo R."/>
            <person name="Nguyen L."/>
            <person name="Nguyen N."/>
            <person name="Okwuonu G."/>
            <person name="Ongeri F."/>
            <person name="Pham C."/>
            <person name="Simmons D."/>
            <person name="Wilczek-Boney K."/>
            <person name="Hale W."/>
            <person name="Jakkamsetti A."/>
            <person name="Pham P."/>
            <person name="Ruth R."/>
            <person name="San Lucas F."/>
            <person name="Warren J."/>
            <person name="Zhang J."/>
            <person name="Zhao Z."/>
            <person name="Zhou C."/>
            <person name="Zhu D."/>
            <person name="Lee S."/>
            <person name="Bess C."/>
            <person name="Blankenburg K."/>
            <person name="Forbes L."/>
            <person name="Fu Q."/>
            <person name="Gubbala S."/>
            <person name="Hirani K."/>
            <person name="Jayaseelan J.C."/>
            <person name="Lara F."/>
            <person name="Munidasa M."/>
            <person name="Palculict T."/>
            <person name="Patil S."/>
            <person name="Pu L.-L."/>
            <person name="Saada N."/>
            <person name="Tang L."/>
            <person name="Weissenberger G."/>
            <person name="Zhu Y."/>
            <person name="Hemphill L."/>
            <person name="Shang Y."/>
            <person name="Youmans B."/>
            <person name="Ayvaz T."/>
            <person name="Ross M."/>
            <person name="Santibanez J."/>
            <person name="Aqrawi P."/>
            <person name="Gross S."/>
            <person name="Joshi V."/>
            <person name="Fowler G."/>
            <person name="Nazareth L."/>
            <person name="Reid J."/>
            <person name="Worley K."/>
            <person name="Petrosino J."/>
            <person name="Highlander S."/>
            <person name="Gibbs R."/>
        </authorList>
    </citation>
    <scope>NUCLEOTIDE SEQUENCE [LARGE SCALE GENOMIC DNA]</scope>
    <source>
        <strain evidence="4 5">DSM 4582</strain>
    </source>
</reference>
<keyword evidence="2" id="KW-0012">Acyltransferase</keyword>
<gene>
    <name evidence="4" type="ORF">HMPREF0758_0264</name>
</gene>
<protein>
    <submittedName>
        <fullName evidence="4">Acetyltransferase, GNAT family</fullName>
    </submittedName>
</protein>
<dbReference type="PANTHER" id="PTHR43877">
    <property type="entry name" value="AMINOALKYLPHOSPHONATE N-ACETYLTRANSFERASE-RELATED-RELATED"/>
    <property type="match status" value="1"/>
</dbReference>
<organism evidence="4 5">
    <name type="scientific">Serratia odorifera DSM 4582</name>
    <dbReference type="NCBI Taxonomy" id="667129"/>
    <lineage>
        <taxon>Bacteria</taxon>
        <taxon>Pseudomonadati</taxon>
        <taxon>Pseudomonadota</taxon>
        <taxon>Gammaproteobacteria</taxon>
        <taxon>Enterobacterales</taxon>
        <taxon>Yersiniaceae</taxon>
        <taxon>Serratia</taxon>
    </lineage>
</organism>
<sequence length="162" mass="18534">MAIRDSGGKMSQQIVFLSDYPQYADVCAAWAFGQWGSQRGGSLEGARQRYALCSQSSADHFTLMMIDEQRPLAMASLWPSDDHHRRDLTPWLAGVFVHPDHRRQGIARRLEQAVLELAQRGGHPLLHLLTDKCEALYAAWGWRTIERRQQYGDQVVVMEKRL</sequence>
<dbReference type="AlphaFoldDB" id="D4DWG4"/>
<dbReference type="CDD" id="cd04301">
    <property type="entry name" value="NAT_SF"/>
    <property type="match status" value="1"/>
</dbReference>
<dbReference type="STRING" id="667129.HMPREF0758_0264"/>
<keyword evidence="5" id="KW-1185">Reference proteome</keyword>
<evidence type="ECO:0000313" key="4">
    <source>
        <dbReference type="EMBL" id="EFE98219.1"/>
    </source>
</evidence>
<evidence type="ECO:0000256" key="1">
    <source>
        <dbReference type="ARBA" id="ARBA00022679"/>
    </source>
</evidence>
<dbReference type="SUPFAM" id="SSF55729">
    <property type="entry name" value="Acyl-CoA N-acyltransferases (Nat)"/>
    <property type="match status" value="1"/>
</dbReference>
<feature type="domain" description="N-acetyltransferase" evidence="3">
    <location>
        <begin position="14"/>
        <end position="162"/>
    </location>
</feature>
<dbReference type="InterPro" id="IPR050832">
    <property type="entry name" value="Bact_Acetyltransf"/>
</dbReference>
<evidence type="ECO:0000259" key="3">
    <source>
        <dbReference type="PROSITE" id="PS51186"/>
    </source>
</evidence>
<accession>D4DWG4</accession>
<dbReference type="Pfam" id="PF00583">
    <property type="entry name" value="Acetyltransf_1"/>
    <property type="match status" value="1"/>
</dbReference>
<dbReference type="HOGENOM" id="CLU_117112_4_1_6"/>
<dbReference type="Proteomes" id="UP000005723">
    <property type="component" value="Unassembled WGS sequence"/>
</dbReference>
<dbReference type="EMBL" id="ADBY01000012">
    <property type="protein sequence ID" value="EFE98219.1"/>
    <property type="molecule type" value="Genomic_DNA"/>
</dbReference>
<dbReference type="InterPro" id="IPR000182">
    <property type="entry name" value="GNAT_dom"/>
</dbReference>
<evidence type="ECO:0000256" key="2">
    <source>
        <dbReference type="ARBA" id="ARBA00023315"/>
    </source>
</evidence>
<comment type="caution">
    <text evidence="4">The sequence shown here is derived from an EMBL/GenBank/DDBJ whole genome shotgun (WGS) entry which is preliminary data.</text>
</comment>
<dbReference type="Gene3D" id="3.40.630.30">
    <property type="match status" value="1"/>
</dbReference>